<dbReference type="EMBL" id="NAJN01000086">
    <property type="protein sequence ID" value="TKA79722.1"/>
    <property type="molecule type" value="Genomic_DNA"/>
</dbReference>
<dbReference type="InterPro" id="IPR008984">
    <property type="entry name" value="SMAD_FHA_dom_sf"/>
</dbReference>
<organism evidence="4 5">
    <name type="scientific">Cryomyces minteri</name>
    <dbReference type="NCBI Taxonomy" id="331657"/>
    <lineage>
        <taxon>Eukaryota</taxon>
        <taxon>Fungi</taxon>
        <taxon>Dikarya</taxon>
        <taxon>Ascomycota</taxon>
        <taxon>Pezizomycotina</taxon>
        <taxon>Dothideomycetes</taxon>
        <taxon>Dothideomycetes incertae sedis</taxon>
        <taxon>Cryomyces</taxon>
    </lineage>
</organism>
<comment type="caution">
    <text evidence="4">The sequence shown here is derived from an EMBL/GenBank/DDBJ whole genome shotgun (WGS) entry which is preliminary data.</text>
</comment>
<dbReference type="PROSITE" id="PS50006">
    <property type="entry name" value="FHA_DOMAIN"/>
    <property type="match status" value="1"/>
</dbReference>
<evidence type="ECO:0000259" key="2">
    <source>
        <dbReference type="PROSITE" id="PS50006"/>
    </source>
</evidence>
<sequence length="485" mass="52979">MRRPSLLPAFEPSSSSPAPLRATKRKFDEHKAESRYYPTPVPTSSTGILLSSPIARPALQRTVSALTERAPLGAVPTLDLPLNGEPILMGRSSNSSDYQLSANRLISRVHVRAAYQAPTPSHTSGEIVIQCLGWNGAKVHCRGQVHELGKGETFASDKPQAQIMVDVQDTRVLILWPSVDSLKTEGSVSARSASFWKEESPSCRSGAALERFASSPPPIYSRLQSPESPTPANHTNQVPASAFLTPDPADTAGSVAVQIYEDSEPNDEPAQDSTPRAGSPIKRLRSQHFAKSAVLADEDHFSDGDEENDPIVHSFGPFGENLLSRFESFKSVGSPKRPRQPLNSSFLSLHHSPGSEAPVRAADASPITNHVVNQLAYSRLHSLPLSTIFNNLPAEFKDACSSTAETARLTTSELKKLLDDIPCVGEISREGKDAAGKALENEFYYVPEMDQDEPRKIAVTESMGKTGLRATRKQHKQYYWKRPRN</sequence>
<dbReference type="AlphaFoldDB" id="A0A4U0XQB0"/>
<feature type="compositionally biased region" description="Polar residues" evidence="1">
    <location>
        <begin position="222"/>
        <end position="239"/>
    </location>
</feature>
<protein>
    <recommendedName>
        <fullName evidence="2">FHA domain-containing protein</fullName>
    </recommendedName>
</protein>
<feature type="region of interest" description="Disordered" evidence="1">
    <location>
        <begin position="1"/>
        <end position="39"/>
    </location>
</feature>
<feature type="compositionally biased region" description="Basic and acidic residues" evidence="1">
    <location>
        <begin position="25"/>
        <end position="34"/>
    </location>
</feature>
<dbReference type="CDD" id="cd22699">
    <property type="entry name" value="FHA_PLM2-like"/>
    <property type="match status" value="1"/>
</dbReference>
<keyword evidence="5" id="KW-1185">Reference proteome</keyword>
<gene>
    <name evidence="4" type="ORF">B0A49_02683</name>
    <name evidence="3" type="ORF">B0A49_12161</name>
</gene>
<feature type="region of interest" description="Disordered" evidence="1">
    <location>
        <begin position="331"/>
        <end position="360"/>
    </location>
</feature>
<dbReference type="InterPro" id="IPR000253">
    <property type="entry name" value="FHA_dom"/>
</dbReference>
<proteinExistence type="predicted"/>
<dbReference type="STRING" id="331657.A0A4U0XQB0"/>
<feature type="domain" description="FHA" evidence="2">
    <location>
        <begin position="87"/>
        <end position="140"/>
    </location>
</feature>
<reference evidence="4 5" key="1">
    <citation type="submission" date="2017-03" db="EMBL/GenBank/DDBJ databases">
        <title>Genomes of endolithic fungi from Antarctica.</title>
        <authorList>
            <person name="Coleine C."/>
            <person name="Masonjones S."/>
            <person name="Stajich J.E."/>
        </authorList>
    </citation>
    <scope>NUCLEOTIDE SEQUENCE [LARGE SCALE GENOMIC DNA]</scope>
    <source>
        <strain evidence="4 5">CCFEE 5187</strain>
    </source>
</reference>
<feature type="region of interest" description="Disordered" evidence="1">
    <location>
        <begin position="215"/>
        <end position="248"/>
    </location>
</feature>
<accession>A0A4U0XQB0</accession>
<dbReference type="EMBL" id="NAJN01000936">
    <property type="protein sequence ID" value="TKA67209.1"/>
    <property type="molecule type" value="Genomic_DNA"/>
</dbReference>
<evidence type="ECO:0000256" key="1">
    <source>
        <dbReference type="SAM" id="MobiDB-lite"/>
    </source>
</evidence>
<dbReference type="Proteomes" id="UP000308768">
    <property type="component" value="Unassembled WGS sequence"/>
</dbReference>
<dbReference type="OrthoDB" id="5348546at2759"/>
<evidence type="ECO:0000313" key="3">
    <source>
        <dbReference type="EMBL" id="TKA67209.1"/>
    </source>
</evidence>
<name>A0A4U0XQB0_9PEZI</name>
<feature type="compositionally biased region" description="Low complexity" evidence="1">
    <location>
        <begin position="1"/>
        <end position="20"/>
    </location>
</feature>
<dbReference type="SUPFAM" id="SSF49879">
    <property type="entry name" value="SMAD/FHA domain"/>
    <property type="match status" value="1"/>
</dbReference>
<evidence type="ECO:0000313" key="5">
    <source>
        <dbReference type="Proteomes" id="UP000308768"/>
    </source>
</evidence>
<evidence type="ECO:0000313" key="4">
    <source>
        <dbReference type="EMBL" id="TKA79722.1"/>
    </source>
</evidence>